<dbReference type="EMBL" id="VBOT01000091">
    <property type="protein sequence ID" value="TMQ50777.1"/>
    <property type="molecule type" value="Genomic_DNA"/>
</dbReference>
<comment type="subcellular location">
    <subcellularLocation>
        <location evidence="1 3">Cytoplasm</location>
    </subcellularLocation>
</comment>
<dbReference type="PANTHER" id="PTHR11544">
    <property type="entry name" value="COLD SHOCK DOMAIN CONTAINING PROTEINS"/>
    <property type="match status" value="1"/>
</dbReference>
<gene>
    <name evidence="6" type="ORF">E6K73_07195</name>
</gene>
<sequence length="127" mass="13513">MHTAVCSNCGAETQVPFTPTAGRPIFCRDCYQAQKGGNRAAKPARKRDAAPAHSAPSGGARFQGAVKWFNEAKGFGFIQEDGGEDIFVHFSAIQADGYKTLAQGDRVEFDVVPGARGRQAANVVRIG</sequence>
<dbReference type="InterPro" id="IPR012340">
    <property type="entry name" value="NA-bd_OB-fold"/>
</dbReference>
<organism evidence="6 7">
    <name type="scientific">Eiseniibacteriota bacterium</name>
    <dbReference type="NCBI Taxonomy" id="2212470"/>
    <lineage>
        <taxon>Bacteria</taxon>
        <taxon>Candidatus Eiseniibacteriota</taxon>
    </lineage>
</organism>
<dbReference type="Proteomes" id="UP000320184">
    <property type="component" value="Unassembled WGS sequence"/>
</dbReference>
<evidence type="ECO:0000313" key="6">
    <source>
        <dbReference type="EMBL" id="TMQ50777.1"/>
    </source>
</evidence>
<evidence type="ECO:0000256" key="4">
    <source>
        <dbReference type="SAM" id="MobiDB-lite"/>
    </source>
</evidence>
<feature type="domain" description="CSD" evidence="5">
    <location>
        <begin position="61"/>
        <end position="125"/>
    </location>
</feature>
<dbReference type="GO" id="GO:0005737">
    <property type="term" value="C:cytoplasm"/>
    <property type="evidence" value="ECO:0007669"/>
    <property type="project" value="UniProtKB-SubCell"/>
</dbReference>
<dbReference type="PROSITE" id="PS51857">
    <property type="entry name" value="CSD_2"/>
    <property type="match status" value="1"/>
</dbReference>
<protein>
    <recommendedName>
        <fullName evidence="5">CSD domain-containing protein</fullName>
    </recommendedName>
</protein>
<dbReference type="Gene3D" id="2.40.50.140">
    <property type="entry name" value="Nucleic acid-binding proteins"/>
    <property type="match status" value="1"/>
</dbReference>
<evidence type="ECO:0000256" key="1">
    <source>
        <dbReference type="ARBA" id="ARBA00004496"/>
    </source>
</evidence>
<dbReference type="InterPro" id="IPR011129">
    <property type="entry name" value="CSD"/>
</dbReference>
<dbReference type="Pfam" id="PF00313">
    <property type="entry name" value="CSD"/>
    <property type="match status" value="1"/>
</dbReference>
<feature type="region of interest" description="Disordered" evidence="4">
    <location>
        <begin position="37"/>
        <end position="59"/>
    </location>
</feature>
<reference evidence="6 7" key="1">
    <citation type="journal article" date="2019" name="Nat. Microbiol.">
        <title>Mediterranean grassland soil C-N compound turnover is dependent on rainfall and depth, and is mediated by genomically divergent microorganisms.</title>
        <authorList>
            <person name="Diamond S."/>
            <person name="Andeer P.F."/>
            <person name="Li Z."/>
            <person name="Crits-Christoph A."/>
            <person name="Burstein D."/>
            <person name="Anantharaman K."/>
            <person name="Lane K.R."/>
            <person name="Thomas B.C."/>
            <person name="Pan C."/>
            <person name="Northen T.R."/>
            <person name="Banfield J.F."/>
        </authorList>
    </citation>
    <scope>NUCLEOTIDE SEQUENCE [LARGE SCALE GENOMIC DNA]</scope>
    <source>
        <strain evidence="6">WS_3</strain>
    </source>
</reference>
<accession>A0A538SHC8</accession>
<dbReference type="SUPFAM" id="SSF50249">
    <property type="entry name" value="Nucleic acid-binding proteins"/>
    <property type="match status" value="1"/>
</dbReference>
<dbReference type="InterPro" id="IPR050181">
    <property type="entry name" value="Cold_shock_domain"/>
</dbReference>
<keyword evidence="2" id="KW-0963">Cytoplasm</keyword>
<comment type="caution">
    <text evidence="6">The sequence shown here is derived from an EMBL/GenBank/DDBJ whole genome shotgun (WGS) entry which is preliminary data.</text>
</comment>
<evidence type="ECO:0000256" key="3">
    <source>
        <dbReference type="RuleBase" id="RU000408"/>
    </source>
</evidence>
<dbReference type="InterPro" id="IPR019844">
    <property type="entry name" value="CSD_CS"/>
</dbReference>
<dbReference type="AlphaFoldDB" id="A0A538SHC8"/>
<dbReference type="Gene3D" id="6.20.370.130">
    <property type="match status" value="1"/>
</dbReference>
<dbReference type="GO" id="GO:0003676">
    <property type="term" value="F:nucleic acid binding"/>
    <property type="evidence" value="ECO:0007669"/>
    <property type="project" value="InterPro"/>
</dbReference>
<name>A0A538SHC8_UNCEI</name>
<dbReference type="InterPro" id="IPR026363">
    <property type="entry name" value="CxxC-x17-CxxC_dom"/>
</dbReference>
<dbReference type="InterPro" id="IPR002059">
    <property type="entry name" value="CSP_DNA-bd"/>
</dbReference>
<dbReference type="CDD" id="cd04458">
    <property type="entry name" value="CSP_CDS"/>
    <property type="match status" value="1"/>
</dbReference>
<evidence type="ECO:0000256" key="2">
    <source>
        <dbReference type="ARBA" id="ARBA00022490"/>
    </source>
</evidence>
<dbReference type="Pfam" id="PF23477">
    <property type="entry name" value="zf_Tbcl_2"/>
    <property type="match status" value="1"/>
</dbReference>
<dbReference type="NCBIfam" id="TIGR04272">
    <property type="entry name" value="cxxc_cxxc_Mbark"/>
    <property type="match status" value="1"/>
</dbReference>
<dbReference type="FunFam" id="2.40.50.140:FF:000006">
    <property type="entry name" value="Cold shock protein CspC"/>
    <property type="match status" value="1"/>
</dbReference>
<proteinExistence type="predicted"/>
<dbReference type="SMART" id="SM00357">
    <property type="entry name" value="CSP"/>
    <property type="match status" value="1"/>
</dbReference>
<dbReference type="PROSITE" id="PS00352">
    <property type="entry name" value="CSD_1"/>
    <property type="match status" value="1"/>
</dbReference>
<evidence type="ECO:0000313" key="7">
    <source>
        <dbReference type="Proteomes" id="UP000320184"/>
    </source>
</evidence>
<evidence type="ECO:0000259" key="5">
    <source>
        <dbReference type="PROSITE" id="PS51857"/>
    </source>
</evidence>
<dbReference type="PRINTS" id="PR00050">
    <property type="entry name" value="COLDSHOCK"/>
</dbReference>